<gene>
    <name evidence="6" type="ordered locus">RER_59380</name>
</gene>
<dbReference type="InterPro" id="IPR050950">
    <property type="entry name" value="HTH-type_LysR_regulators"/>
</dbReference>
<dbReference type="SUPFAM" id="SSF46785">
    <property type="entry name" value="Winged helix' DNA-binding domain"/>
    <property type="match status" value="1"/>
</dbReference>
<dbReference type="GO" id="GO:0003677">
    <property type="term" value="F:DNA binding"/>
    <property type="evidence" value="ECO:0007669"/>
    <property type="project" value="UniProtKB-KW"/>
</dbReference>
<evidence type="ECO:0000256" key="3">
    <source>
        <dbReference type="ARBA" id="ARBA00023125"/>
    </source>
</evidence>
<dbReference type="Pfam" id="PF03466">
    <property type="entry name" value="LysR_substrate"/>
    <property type="match status" value="1"/>
</dbReference>
<dbReference type="InterPro" id="IPR000847">
    <property type="entry name" value="LysR_HTH_N"/>
</dbReference>
<dbReference type="PANTHER" id="PTHR30419">
    <property type="entry name" value="HTH-TYPE TRANSCRIPTIONAL REGULATOR YBHD"/>
    <property type="match status" value="1"/>
</dbReference>
<accession>C0ZVF2</accession>
<dbReference type="PANTHER" id="PTHR30419:SF8">
    <property type="entry name" value="NITROGEN ASSIMILATION TRANSCRIPTIONAL ACTIVATOR-RELATED"/>
    <property type="match status" value="1"/>
</dbReference>
<dbReference type="RefSeq" id="WP_020909790.1">
    <property type="nucleotide sequence ID" value="NC_012490.1"/>
</dbReference>
<organism evidence="6 7">
    <name type="scientific">Rhodococcus erythropolis (strain PR4 / NBRC 100887)</name>
    <dbReference type="NCBI Taxonomy" id="234621"/>
    <lineage>
        <taxon>Bacteria</taxon>
        <taxon>Bacillati</taxon>
        <taxon>Actinomycetota</taxon>
        <taxon>Actinomycetes</taxon>
        <taxon>Mycobacteriales</taxon>
        <taxon>Nocardiaceae</taxon>
        <taxon>Rhodococcus</taxon>
        <taxon>Rhodococcus erythropolis group</taxon>
    </lineage>
</organism>
<dbReference type="HOGENOM" id="CLU_039613_6_0_11"/>
<dbReference type="GO" id="GO:0003700">
    <property type="term" value="F:DNA-binding transcription factor activity"/>
    <property type="evidence" value="ECO:0007669"/>
    <property type="project" value="InterPro"/>
</dbReference>
<dbReference type="InterPro" id="IPR036388">
    <property type="entry name" value="WH-like_DNA-bd_sf"/>
</dbReference>
<keyword evidence="4" id="KW-0804">Transcription</keyword>
<dbReference type="eggNOG" id="COG0583">
    <property type="taxonomic scope" value="Bacteria"/>
</dbReference>
<dbReference type="PATRIC" id="fig|234621.6.peg.6527"/>
<protein>
    <submittedName>
        <fullName evidence="6">Putative LysR family transcriptional regulator</fullName>
    </submittedName>
</protein>
<feature type="domain" description="HTH lysR-type" evidence="5">
    <location>
        <begin position="11"/>
        <end position="68"/>
    </location>
</feature>
<evidence type="ECO:0000256" key="4">
    <source>
        <dbReference type="ARBA" id="ARBA00023163"/>
    </source>
</evidence>
<dbReference type="InterPro" id="IPR036390">
    <property type="entry name" value="WH_DNA-bd_sf"/>
</dbReference>
<keyword evidence="2" id="KW-0805">Transcription regulation</keyword>
<evidence type="ECO:0000313" key="6">
    <source>
        <dbReference type="EMBL" id="BAH36646.1"/>
    </source>
</evidence>
<evidence type="ECO:0000256" key="2">
    <source>
        <dbReference type="ARBA" id="ARBA00023015"/>
    </source>
</evidence>
<comment type="similarity">
    <text evidence="1">Belongs to the LysR transcriptional regulatory family.</text>
</comment>
<dbReference type="Gene3D" id="3.40.190.290">
    <property type="match status" value="1"/>
</dbReference>
<reference evidence="6 7" key="2">
    <citation type="journal article" date="2006" name="Environ. Microbiol.">
        <title>Sequence analysis of three plasmids harboured in Rhodococcus erythropolis strain PR4.</title>
        <authorList>
            <person name="Sekine M."/>
            <person name="Tanikawa S."/>
            <person name="Omata S."/>
            <person name="Saito M."/>
            <person name="Fujisawa T."/>
            <person name="Tsukatani N."/>
            <person name="Tajima T."/>
            <person name="Sekigawa T."/>
            <person name="Kosugi H."/>
            <person name="Matsuo Y."/>
            <person name="Nishiko R."/>
            <person name="Imamura K."/>
            <person name="Ito M."/>
            <person name="Narita H."/>
            <person name="Tago S."/>
            <person name="Fujita N."/>
            <person name="Harayama S."/>
        </authorList>
    </citation>
    <scope>NUCLEOTIDE SEQUENCE [LARGE SCALE GENOMIC DNA]</scope>
    <source>
        <strain evidence="7">PR4 / NBRC 100887</strain>
    </source>
</reference>
<dbReference type="Pfam" id="PF00126">
    <property type="entry name" value="HTH_1"/>
    <property type="match status" value="1"/>
</dbReference>
<proteinExistence type="inferred from homology"/>
<evidence type="ECO:0000313" key="7">
    <source>
        <dbReference type="Proteomes" id="UP000002204"/>
    </source>
</evidence>
<dbReference type="SUPFAM" id="SSF53850">
    <property type="entry name" value="Periplasmic binding protein-like II"/>
    <property type="match status" value="1"/>
</dbReference>
<sequence length="329" mass="35771">MDMPKLLDGRLKIRHLLLVDALTRRGTVIGAAAELHISQPVATRSLHDIERILGVTLFERGPRGVTPTVFGTAFATHSRGIIAQLAETGRHLVELADADRGTVVVGSHLAGSSMLLPGAIAHLKAHHPLLMVVVREGTPEQLLTDLEAGAIDIIVGRLTAPTDHTFMRETLYTESVQLIARANHPLAAGENVHLSDTVDYPWILPSIETALRTELEEFFADNKLALPENRVETTSYLTIRQLVIETDMIAVLPDLLARDDARLTSLPISLGRIGHNVGTTRTSSRIATPTAQAFIASLTAVAHEMTLRRCNDRGSANPVDHHSVPATYR</sequence>
<dbReference type="Gene3D" id="1.10.10.10">
    <property type="entry name" value="Winged helix-like DNA-binding domain superfamily/Winged helix DNA-binding domain"/>
    <property type="match status" value="1"/>
</dbReference>
<dbReference type="AlphaFoldDB" id="C0ZVF2"/>
<dbReference type="KEGG" id="rer:RER_59380"/>
<dbReference type="PROSITE" id="PS50931">
    <property type="entry name" value="HTH_LYSR"/>
    <property type="match status" value="1"/>
</dbReference>
<keyword evidence="3" id="KW-0238">DNA-binding</keyword>
<evidence type="ECO:0000256" key="1">
    <source>
        <dbReference type="ARBA" id="ARBA00009437"/>
    </source>
</evidence>
<name>C0ZVF2_RHOE4</name>
<dbReference type="InterPro" id="IPR005119">
    <property type="entry name" value="LysR_subst-bd"/>
</dbReference>
<dbReference type="PRINTS" id="PR00039">
    <property type="entry name" value="HTHLYSR"/>
</dbReference>
<dbReference type="Proteomes" id="UP000002204">
    <property type="component" value="Chromosome"/>
</dbReference>
<dbReference type="GO" id="GO:0005829">
    <property type="term" value="C:cytosol"/>
    <property type="evidence" value="ECO:0007669"/>
    <property type="project" value="TreeGrafter"/>
</dbReference>
<dbReference type="EMBL" id="AP008957">
    <property type="protein sequence ID" value="BAH36646.1"/>
    <property type="molecule type" value="Genomic_DNA"/>
</dbReference>
<reference evidence="7" key="1">
    <citation type="submission" date="2005-03" db="EMBL/GenBank/DDBJ databases">
        <title>Comparison of the complete genome sequences of Rhodococcus erythropolis PR4 and Rhodococcus opacus B4.</title>
        <authorList>
            <person name="Takarada H."/>
            <person name="Sekine M."/>
            <person name="Hosoyama A."/>
            <person name="Yamada R."/>
            <person name="Fujisawa T."/>
            <person name="Omata S."/>
            <person name="Shimizu A."/>
            <person name="Tsukatani N."/>
            <person name="Tanikawa S."/>
            <person name="Fujita N."/>
            <person name="Harayama S."/>
        </authorList>
    </citation>
    <scope>NUCLEOTIDE SEQUENCE [LARGE SCALE GENOMIC DNA]</scope>
    <source>
        <strain evidence="7">PR4 / NBRC 100887</strain>
    </source>
</reference>
<evidence type="ECO:0000259" key="5">
    <source>
        <dbReference type="PROSITE" id="PS50931"/>
    </source>
</evidence>